<feature type="binding site" evidence="5">
    <location>
        <position position="769"/>
    </location>
    <ligand>
        <name>Zn(2+)</name>
        <dbReference type="ChEBI" id="CHEBI:29105"/>
        <label>2</label>
    </ligand>
</feature>
<evidence type="ECO:0000256" key="2">
    <source>
        <dbReference type="ARBA" id="ARBA00022801"/>
    </source>
</evidence>
<protein>
    <recommendedName>
        <fullName evidence="6">Phosphodiesterase</fullName>
        <ecNumber evidence="6">3.1.4.-</ecNumber>
    </recommendedName>
</protein>
<evidence type="ECO:0000256" key="5">
    <source>
        <dbReference type="PIRSR" id="PIRSR623088-3"/>
    </source>
</evidence>
<dbReference type="InterPro" id="IPR003607">
    <property type="entry name" value="HD/PDEase_dom"/>
</dbReference>
<dbReference type="Proteomes" id="UP000030640">
    <property type="component" value="Unassembled WGS sequence"/>
</dbReference>
<dbReference type="Pfam" id="PF00233">
    <property type="entry name" value="PDEase_I"/>
    <property type="match status" value="1"/>
</dbReference>
<dbReference type="EC" id="3.1.4.-" evidence="6"/>
<dbReference type="OrthoDB" id="546632at2759"/>
<evidence type="ECO:0000256" key="3">
    <source>
        <dbReference type="PIRSR" id="PIRSR623088-1"/>
    </source>
</evidence>
<feature type="region of interest" description="Disordered" evidence="7">
    <location>
        <begin position="141"/>
        <end position="171"/>
    </location>
</feature>
<feature type="active site" description="Proton donor" evidence="3">
    <location>
        <position position="728"/>
    </location>
</feature>
<keyword evidence="8" id="KW-1133">Transmembrane helix</keyword>
<feature type="binding site" evidence="5">
    <location>
        <position position="769"/>
    </location>
    <ligand>
        <name>Zn(2+)</name>
        <dbReference type="ChEBI" id="CHEBI:29105"/>
        <label>1</label>
    </ligand>
</feature>
<comment type="similarity">
    <text evidence="6">Belongs to the cyclic nucleotide phosphodiesterase family.</text>
</comment>
<feature type="binding site" evidence="5">
    <location>
        <position position="732"/>
    </location>
    <ligand>
        <name>Zn(2+)</name>
        <dbReference type="ChEBI" id="CHEBI:29105"/>
        <label>1</label>
    </ligand>
</feature>
<accession>W7AMM8</accession>
<organism evidence="10 11">
    <name type="scientific">Plasmodium inui San Antonio 1</name>
    <dbReference type="NCBI Taxonomy" id="1237626"/>
    <lineage>
        <taxon>Eukaryota</taxon>
        <taxon>Sar</taxon>
        <taxon>Alveolata</taxon>
        <taxon>Apicomplexa</taxon>
        <taxon>Aconoidasida</taxon>
        <taxon>Haemosporida</taxon>
        <taxon>Plasmodiidae</taxon>
        <taxon>Plasmodium</taxon>
        <taxon>Plasmodium (Plasmodium)</taxon>
    </lineage>
</organism>
<feature type="binding site" evidence="4">
    <location>
        <position position="769"/>
    </location>
    <ligand>
        <name>AMP</name>
        <dbReference type="ChEBI" id="CHEBI:456215"/>
    </ligand>
</feature>
<dbReference type="AlphaFoldDB" id="W7AMM8"/>
<proteinExistence type="inferred from homology"/>
<dbReference type="GO" id="GO:0046872">
    <property type="term" value="F:metal ion binding"/>
    <property type="evidence" value="ECO:0007669"/>
    <property type="project" value="UniProtKB-KW"/>
</dbReference>
<dbReference type="GO" id="GO:0004114">
    <property type="term" value="F:3',5'-cyclic-nucleotide phosphodiesterase activity"/>
    <property type="evidence" value="ECO:0007669"/>
    <property type="project" value="InterPro"/>
</dbReference>
<feature type="binding site" evidence="4">
    <location>
        <position position="880"/>
    </location>
    <ligand>
        <name>AMP</name>
        <dbReference type="ChEBI" id="CHEBI:456215"/>
    </ligand>
</feature>
<feature type="transmembrane region" description="Helical" evidence="8">
    <location>
        <begin position="382"/>
        <end position="404"/>
    </location>
</feature>
<evidence type="ECO:0000256" key="4">
    <source>
        <dbReference type="PIRSR" id="PIRSR623088-2"/>
    </source>
</evidence>
<keyword evidence="8" id="KW-0472">Membrane</keyword>
<dbReference type="InterPro" id="IPR036971">
    <property type="entry name" value="PDEase_catalytic_dom_sf"/>
</dbReference>
<reference evidence="10 11" key="1">
    <citation type="submission" date="2013-02" db="EMBL/GenBank/DDBJ databases">
        <title>The Genome Sequence of Plasmodium inui San Antonio 1.</title>
        <authorList>
            <consortium name="The Broad Institute Genome Sequencing Platform"/>
            <consortium name="The Broad Institute Genome Sequencing Center for Infectious Disease"/>
            <person name="Neafsey D."/>
            <person name="Cheeseman I."/>
            <person name="Volkman S."/>
            <person name="Adams J."/>
            <person name="Walker B."/>
            <person name="Young S.K."/>
            <person name="Zeng Q."/>
            <person name="Gargeya S."/>
            <person name="Fitzgerald M."/>
            <person name="Haas B."/>
            <person name="Abouelleil A."/>
            <person name="Alvarado L."/>
            <person name="Arachchi H.M."/>
            <person name="Berlin A.M."/>
            <person name="Chapman S.B."/>
            <person name="Dewar J."/>
            <person name="Goldberg J."/>
            <person name="Griggs A."/>
            <person name="Gujja S."/>
            <person name="Hansen M."/>
            <person name="Howarth C."/>
            <person name="Imamovic A."/>
            <person name="Larimer J."/>
            <person name="McCowan C."/>
            <person name="Murphy C."/>
            <person name="Neiman D."/>
            <person name="Pearson M."/>
            <person name="Priest M."/>
            <person name="Roberts A."/>
            <person name="Saif S."/>
            <person name="Shea T."/>
            <person name="Sisk P."/>
            <person name="Sykes S."/>
            <person name="Wortman J."/>
            <person name="Nusbaum C."/>
            <person name="Birren B."/>
        </authorList>
    </citation>
    <scope>NUCLEOTIDE SEQUENCE [LARGE SCALE GENOMIC DNA]</scope>
    <source>
        <strain evidence="10 11">San Antonio 1</strain>
    </source>
</reference>
<dbReference type="VEuPathDB" id="PlasmoDB:C922_03175"/>
<dbReference type="RefSeq" id="XP_008816989.1">
    <property type="nucleotide sequence ID" value="XM_008818767.1"/>
</dbReference>
<feature type="transmembrane region" description="Helical" evidence="8">
    <location>
        <begin position="411"/>
        <end position="431"/>
    </location>
</feature>
<evidence type="ECO:0000256" key="1">
    <source>
        <dbReference type="ARBA" id="ARBA00022723"/>
    </source>
</evidence>
<evidence type="ECO:0000256" key="7">
    <source>
        <dbReference type="SAM" id="MobiDB-lite"/>
    </source>
</evidence>
<gene>
    <name evidence="10" type="ORF">C922_03175</name>
</gene>
<keyword evidence="11" id="KW-1185">Reference proteome</keyword>
<dbReference type="PRINTS" id="PR00387">
    <property type="entry name" value="PDIESTERASE1"/>
</dbReference>
<dbReference type="CDD" id="cd00077">
    <property type="entry name" value="HDc"/>
    <property type="match status" value="1"/>
</dbReference>
<evidence type="ECO:0000313" key="10">
    <source>
        <dbReference type="EMBL" id="EUD66541.1"/>
    </source>
</evidence>
<feature type="domain" description="PDEase" evidence="9">
    <location>
        <begin position="650"/>
        <end position="978"/>
    </location>
</feature>
<feature type="transmembrane region" description="Helical" evidence="8">
    <location>
        <begin position="437"/>
        <end position="458"/>
    </location>
</feature>
<feature type="region of interest" description="Disordered" evidence="7">
    <location>
        <begin position="1"/>
        <end position="31"/>
    </location>
</feature>
<dbReference type="PROSITE" id="PS51845">
    <property type="entry name" value="PDEASE_I_2"/>
    <property type="match status" value="1"/>
</dbReference>
<feature type="transmembrane region" description="Helical" evidence="8">
    <location>
        <begin position="258"/>
        <end position="282"/>
    </location>
</feature>
<name>W7AMM8_9APIC</name>
<feature type="region of interest" description="Disordered" evidence="7">
    <location>
        <begin position="477"/>
        <end position="530"/>
    </location>
</feature>
<dbReference type="EMBL" id="KI965471">
    <property type="protein sequence ID" value="EUD66541.1"/>
    <property type="molecule type" value="Genomic_DNA"/>
</dbReference>
<dbReference type="SMART" id="SM00471">
    <property type="entry name" value="HDc"/>
    <property type="match status" value="1"/>
</dbReference>
<feature type="compositionally biased region" description="Acidic residues" evidence="7">
    <location>
        <begin position="518"/>
        <end position="528"/>
    </location>
</feature>
<dbReference type="Gene3D" id="1.10.1300.10">
    <property type="entry name" value="3'5'-cyclic nucleotide phosphodiesterase, catalytic domain"/>
    <property type="match status" value="1"/>
</dbReference>
<keyword evidence="1 5" id="KW-0479">Metal-binding</keyword>
<evidence type="ECO:0000256" key="8">
    <source>
        <dbReference type="SAM" id="Phobius"/>
    </source>
</evidence>
<dbReference type="InterPro" id="IPR023174">
    <property type="entry name" value="PDEase_CS"/>
</dbReference>
<feature type="binding site" evidence="4">
    <location>
        <begin position="728"/>
        <end position="732"/>
    </location>
    <ligand>
        <name>AMP</name>
        <dbReference type="ChEBI" id="CHEBI:456215"/>
    </ligand>
</feature>
<dbReference type="InterPro" id="IPR002073">
    <property type="entry name" value="PDEase_catalytic_dom"/>
</dbReference>
<dbReference type="GO" id="GO:0007165">
    <property type="term" value="P:signal transduction"/>
    <property type="evidence" value="ECO:0007669"/>
    <property type="project" value="InterPro"/>
</dbReference>
<evidence type="ECO:0000259" key="9">
    <source>
        <dbReference type="PROSITE" id="PS51845"/>
    </source>
</evidence>
<evidence type="ECO:0000256" key="6">
    <source>
        <dbReference type="RuleBase" id="RU363067"/>
    </source>
</evidence>
<feature type="region of interest" description="Disordered" evidence="7">
    <location>
        <begin position="45"/>
        <end position="66"/>
    </location>
</feature>
<comment type="cofactor">
    <cofactor evidence="6">
        <name>a divalent metal cation</name>
        <dbReference type="ChEBI" id="CHEBI:60240"/>
    </cofactor>
    <text evidence="6">Binds 2 divalent metal cations per subunit. Site 1 may preferentially bind zinc ions, while site 2 has a preference for magnesium and/or manganese ions.</text>
</comment>
<dbReference type="PROSITE" id="PS00126">
    <property type="entry name" value="PDEASE_I_1"/>
    <property type="match status" value="1"/>
</dbReference>
<dbReference type="GeneID" id="20038449"/>
<feature type="binding site" evidence="5">
    <location>
        <position position="768"/>
    </location>
    <ligand>
        <name>Zn(2+)</name>
        <dbReference type="ChEBI" id="CHEBI:29105"/>
        <label>1</label>
    </ligand>
</feature>
<evidence type="ECO:0000313" key="11">
    <source>
        <dbReference type="Proteomes" id="UP000030640"/>
    </source>
</evidence>
<feature type="binding site" evidence="4">
    <location>
        <position position="932"/>
    </location>
    <ligand>
        <name>AMP</name>
        <dbReference type="ChEBI" id="CHEBI:456215"/>
    </ligand>
</feature>
<keyword evidence="8" id="KW-0812">Transmembrane</keyword>
<feature type="compositionally biased region" description="Basic and acidic residues" evidence="7">
    <location>
        <begin position="477"/>
        <end position="517"/>
    </location>
</feature>
<sequence length="1002" mass="117010">METEMDKEGNEHEQKKKMPSHDDPFCRDNPGKDLQALLKRYKSEKEFSRSFDASERGETKYSEEERHTDSLLHGYSFNIKKKSPVQNGKNYLWLKMKDKARRRSESEYHRCVRRNDSKLTCFVKMYMEYFSDLKRRSYKTSSYGNGSSTRSGFGNRPSTMRSNPNFTAPMKKGRSNEGNFKFHCEESLSMGQLLGGSFLHKVVDLFASPFRSLQERTPPNNSNHSSWNQVTPLLIFTNGPSEEAFMEKFYASLPFKMIVYSTLMILTSLVNFFILHYGVFSFEHTSGKAAMYLNVCKLLLDIFYFSFFVIYIFLFSSNCIERVSLYSYNSSYVFASLRLLCNLVLLHVLPPSVTINGGDSTDVLDFNTPQCQKEEQSGLSSIHAIVIFMSCTYLCVMCCLKNYIILYHFALSFKFCLFCILCVFTLCVYSYGYLDFAYNDVVVLFFFSLCVLLLSLCYDYRFERRSRAAFIGKHEGDENAHEGKNTSEGENIEEAKNTDEAINTDEAKNTDEEKITDEGENTDYEENANEAYRRKKPRHYMTKYFSIDNTTPTSPVEDILNNLKFLLDHMKKLEEDASEKKLSEIGKMKEKIKTCQSILRTQNLNEVQICKYRKFERVYNMWCVDKIENNYCEKNDECKSYLSQSLNKKSFNSFPNIHSLLSSKFQEHRNYSFEWKADIEHLYKRNVFVSIGYKLLYPLGVLEASFDKEKLKNFLLKMYSLYNEVPYHNSLHAAQVAHFSKSMLFLLDINHKIPAIDEFCLHVSSLCHDVGHPGLNNYFLINSENNLALTYNDNSVLENYHCSLVFKTLKEKNCNIFENYPYNIFTTCKKNIIRAILSTDMKNHFEYISNFRTSKEFIDLDILTIEQIWQIFSLILKAADIGHATLDWNKHYEWTIKINEEFYLQGLLEKSLNMPNSFLCDINSTDKLATSQIGFLKHLCIPLFSELNSISRNDEVYNHCICSIENNIEQWEKNKNNQKSLGLHEKYRDENLIGRIKLLKFV</sequence>
<dbReference type="InterPro" id="IPR023088">
    <property type="entry name" value="PDEase"/>
</dbReference>
<feature type="binding site" evidence="5">
    <location>
        <position position="880"/>
    </location>
    <ligand>
        <name>Zn(2+)</name>
        <dbReference type="ChEBI" id="CHEBI:29105"/>
        <label>1</label>
    </ligand>
</feature>
<feature type="transmembrane region" description="Helical" evidence="8">
    <location>
        <begin position="302"/>
        <end position="320"/>
    </location>
</feature>
<dbReference type="SUPFAM" id="SSF109604">
    <property type="entry name" value="HD-domain/PDEase-like"/>
    <property type="match status" value="1"/>
</dbReference>
<keyword evidence="2 6" id="KW-0378">Hydrolase</keyword>
<dbReference type="PANTHER" id="PTHR11347">
    <property type="entry name" value="CYCLIC NUCLEOTIDE PHOSPHODIESTERASE"/>
    <property type="match status" value="1"/>
</dbReference>
<feature type="compositionally biased region" description="Polar residues" evidence="7">
    <location>
        <begin position="141"/>
        <end position="166"/>
    </location>
</feature>